<dbReference type="Gene3D" id="3.30.565.10">
    <property type="entry name" value="Histidine kinase-like ATPase, C-terminal domain"/>
    <property type="match status" value="1"/>
</dbReference>
<dbReference type="CDD" id="cd00130">
    <property type="entry name" value="PAS"/>
    <property type="match status" value="1"/>
</dbReference>
<keyword evidence="11" id="KW-0812">Transmembrane</keyword>
<dbReference type="PROSITE" id="PS50112">
    <property type="entry name" value="PAS"/>
    <property type="match status" value="1"/>
</dbReference>
<evidence type="ECO:0000256" key="3">
    <source>
        <dbReference type="ARBA" id="ARBA00022553"/>
    </source>
</evidence>
<gene>
    <name evidence="14" type="ORF">HNP81_003879</name>
</gene>
<reference evidence="14 15" key="1">
    <citation type="submission" date="2020-08" db="EMBL/GenBank/DDBJ databases">
        <title>Genomic Encyclopedia of Type Strains, Phase IV (KMG-IV): sequencing the most valuable type-strain genomes for metagenomic binning, comparative biology and taxonomic classification.</title>
        <authorList>
            <person name="Goeker M."/>
        </authorList>
    </citation>
    <scope>NUCLEOTIDE SEQUENCE [LARGE SCALE GENOMIC DNA]</scope>
    <source>
        <strain evidence="14 15">DSM 105481</strain>
    </source>
</reference>
<sequence>MNKKTVVALLIIITILLNAYLNLRYDSDLFAFINDDQRLSKSEKHWLDNHGSFIYSSDYNSPPLRYIDENSQYQGVIVDYMSALSINLETKMKFKPEATWNGAYENVKSGKADYIDMIESPKRNLRFNFSKPIYKLRGAAAFKKGKSELTNVLDLKNKTIAVQRSDYAVEFLMTNVKGADIVQTNNMSEALIKLKNGEVDAVVGDEPVIKYIAARLSIENGISFSEKPLYEENVVLAVAKSQKEMISILNKSITELDKKNTMQKIQEKWFGAYSLSKNEKQEKMISIFLSSISILILLSYIFYSWNRQLKNEVKIRTKQLNLSRNSLIETLDGFTDYLVVIDNNGKVILANRSFGKKFGKAKEYLIGKNYNELINFPCWDYAMGMIKDTFENGNGLFKEYKCNGSVYSINTFPIREGSENIERVLTVIKDITKIKVSEKMLLHEDKMVAIGQLAAAVAHEIRNPLGIIRNYAYIIKTNDENLETTQRSIAAIESSVKRASGIIDNLLNFSRLCPNTVIKTNMKQFIQSIFNLYTKPMQNKGIQCSVICSENSECFVNQESLKHIMTNLISNSIDAIEQNGMIDVKCMTYNEKVVIEISDTGSGIKEENIESAFNPFFTTKEPGKGTGLGLYIVYNEVKKCSGEVNVYSTYGKGTTFKVSLPLETRELRGNTKSIEGESIDQ</sequence>
<dbReference type="SUPFAM" id="SSF53850">
    <property type="entry name" value="Periplasmic binding protein-like II"/>
    <property type="match status" value="1"/>
</dbReference>
<dbReference type="Pfam" id="PF00512">
    <property type="entry name" value="HisKA"/>
    <property type="match status" value="1"/>
</dbReference>
<dbReference type="SUPFAM" id="SSF55785">
    <property type="entry name" value="PYP-like sensor domain (PAS domain)"/>
    <property type="match status" value="1"/>
</dbReference>
<dbReference type="Pfam" id="PF00497">
    <property type="entry name" value="SBP_bac_3"/>
    <property type="match status" value="1"/>
</dbReference>
<dbReference type="InterPro" id="IPR036097">
    <property type="entry name" value="HisK_dim/P_sf"/>
</dbReference>
<dbReference type="CDD" id="cd01007">
    <property type="entry name" value="PBP2_BvgS_HisK_like"/>
    <property type="match status" value="1"/>
</dbReference>
<feature type="domain" description="Histidine kinase" evidence="12">
    <location>
        <begin position="456"/>
        <end position="664"/>
    </location>
</feature>
<keyword evidence="10" id="KW-0449">Lipoprotein</keyword>
<evidence type="ECO:0000256" key="4">
    <source>
        <dbReference type="ARBA" id="ARBA00022679"/>
    </source>
</evidence>
<evidence type="ECO:0000256" key="8">
    <source>
        <dbReference type="ARBA" id="ARBA00023012"/>
    </source>
</evidence>
<keyword evidence="4" id="KW-0808">Transferase</keyword>
<dbReference type="Gene3D" id="3.40.190.10">
    <property type="entry name" value="Periplasmic binding protein-like II"/>
    <property type="match status" value="2"/>
</dbReference>
<evidence type="ECO:0000256" key="1">
    <source>
        <dbReference type="ARBA" id="ARBA00000085"/>
    </source>
</evidence>
<dbReference type="InterPro" id="IPR000014">
    <property type="entry name" value="PAS"/>
</dbReference>
<dbReference type="EC" id="2.7.13.3" evidence="2"/>
<organism evidence="14 15">
    <name type="scientific">Peribacillus huizhouensis</name>
    <dbReference type="NCBI Taxonomy" id="1501239"/>
    <lineage>
        <taxon>Bacteria</taxon>
        <taxon>Bacillati</taxon>
        <taxon>Bacillota</taxon>
        <taxon>Bacilli</taxon>
        <taxon>Bacillales</taxon>
        <taxon>Bacillaceae</taxon>
        <taxon>Peribacillus</taxon>
    </lineage>
</organism>
<dbReference type="InterPro" id="IPR036890">
    <property type="entry name" value="HATPase_C_sf"/>
</dbReference>
<dbReference type="Proteomes" id="UP000626697">
    <property type="component" value="Unassembled WGS sequence"/>
</dbReference>
<dbReference type="EMBL" id="JACJHX010000015">
    <property type="protein sequence ID" value="MBA9028559.1"/>
    <property type="molecule type" value="Genomic_DNA"/>
</dbReference>
<dbReference type="InterPro" id="IPR001638">
    <property type="entry name" value="Solute-binding_3/MltF_N"/>
</dbReference>
<dbReference type="RefSeq" id="WP_182503626.1">
    <property type="nucleotide sequence ID" value="NZ_JACJHX010000015.1"/>
</dbReference>
<feature type="domain" description="PAS" evidence="13">
    <location>
        <begin position="323"/>
        <end position="375"/>
    </location>
</feature>
<keyword evidence="7" id="KW-0067">ATP-binding</keyword>
<dbReference type="SMART" id="SM00062">
    <property type="entry name" value="PBPb"/>
    <property type="match status" value="1"/>
</dbReference>
<dbReference type="NCBIfam" id="TIGR00229">
    <property type="entry name" value="sensory_box"/>
    <property type="match status" value="1"/>
</dbReference>
<feature type="transmembrane region" description="Helical" evidence="11">
    <location>
        <begin position="6"/>
        <end position="23"/>
    </location>
</feature>
<keyword evidence="15" id="KW-1185">Reference proteome</keyword>
<evidence type="ECO:0000259" key="13">
    <source>
        <dbReference type="PROSITE" id="PS50112"/>
    </source>
</evidence>
<proteinExistence type="predicted"/>
<dbReference type="PANTHER" id="PTHR43065">
    <property type="entry name" value="SENSOR HISTIDINE KINASE"/>
    <property type="match status" value="1"/>
</dbReference>
<dbReference type="PROSITE" id="PS50109">
    <property type="entry name" value="HIS_KIN"/>
    <property type="match status" value="1"/>
</dbReference>
<accession>A0ABR6CU60</accession>
<dbReference type="SUPFAM" id="SSF47384">
    <property type="entry name" value="Homodimeric domain of signal transducing histidine kinase"/>
    <property type="match status" value="1"/>
</dbReference>
<evidence type="ECO:0000256" key="5">
    <source>
        <dbReference type="ARBA" id="ARBA00022741"/>
    </source>
</evidence>
<evidence type="ECO:0000313" key="15">
    <source>
        <dbReference type="Proteomes" id="UP000626697"/>
    </source>
</evidence>
<evidence type="ECO:0000256" key="10">
    <source>
        <dbReference type="ARBA" id="ARBA00023288"/>
    </source>
</evidence>
<comment type="catalytic activity">
    <reaction evidence="1">
        <text>ATP + protein L-histidine = ADP + protein N-phospho-L-histidine.</text>
        <dbReference type="EC" id="2.7.13.3"/>
    </reaction>
</comment>
<dbReference type="Pfam" id="PF13426">
    <property type="entry name" value="PAS_9"/>
    <property type="match status" value="1"/>
</dbReference>
<dbReference type="InterPro" id="IPR004358">
    <property type="entry name" value="Sig_transdc_His_kin-like_C"/>
</dbReference>
<comment type="caution">
    <text evidence="14">The sequence shown here is derived from an EMBL/GenBank/DDBJ whole genome shotgun (WGS) entry which is preliminary data.</text>
</comment>
<dbReference type="InterPro" id="IPR005467">
    <property type="entry name" value="His_kinase_dom"/>
</dbReference>
<keyword evidence="11" id="KW-1133">Transmembrane helix</keyword>
<keyword evidence="8" id="KW-0902">Two-component regulatory system</keyword>
<evidence type="ECO:0000256" key="11">
    <source>
        <dbReference type="SAM" id="Phobius"/>
    </source>
</evidence>
<dbReference type="SUPFAM" id="SSF55874">
    <property type="entry name" value="ATPase domain of HSP90 chaperone/DNA topoisomerase II/histidine kinase"/>
    <property type="match status" value="1"/>
</dbReference>
<dbReference type="Pfam" id="PF02518">
    <property type="entry name" value="HATPase_c"/>
    <property type="match status" value="1"/>
</dbReference>
<dbReference type="SMART" id="SM00388">
    <property type="entry name" value="HisKA"/>
    <property type="match status" value="1"/>
</dbReference>
<evidence type="ECO:0000256" key="2">
    <source>
        <dbReference type="ARBA" id="ARBA00012438"/>
    </source>
</evidence>
<dbReference type="Gene3D" id="1.10.287.130">
    <property type="match status" value="1"/>
</dbReference>
<dbReference type="CDD" id="cd00082">
    <property type="entry name" value="HisKA"/>
    <property type="match status" value="1"/>
</dbReference>
<evidence type="ECO:0000256" key="7">
    <source>
        <dbReference type="ARBA" id="ARBA00022840"/>
    </source>
</evidence>
<feature type="transmembrane region" description="Helical" evidence="11">
    <location>
        <begin position="284"/>
        <end position="305"/>
    </location>
</feature>
<dbReference type="InterPro" id="IPR003661">
    <property type="entry name" value="HisK_dim/P_dom"/>
</dbReference>
<name>A0ABR6CU60_9BACI</name>
<keyword evidence="6" id="KW-0418">Kinase</keyword>
<evidence type="ECO:0000313" key="14">
    <source>
        <dbReference type="EMBL" id="MBA9028559.1"/>
    </source>
</evidence>
<dbReference type="InterPro" id="IPR035965">
    <property type="entry name" value="PAS-like_dom_sf"/>
</dbReference>
<protein>
    <recommendedName>
        <fullName evidence="2">histidine kinase</fullName>
        <ecNumber evidence="2">2.7.13.3</ecNumber>
    </recommendedName>
</protein>
<evidence type="ECO:0000259" key="12">
    <source>
        <dbReference type="PROSITE" id="PS50109"/>
    </source>
</evidence>
<dbReference type="Gene3D" id="3.30.450.20">
    <property type="entry name" value="PAS domain"/>
    <property type="match status" value="1"/>
</dbReference>
<keyword evidence="5" id="KW-0547">Nucleotide-binding</keyword>
<dbReference type="SMART" id="SM00387">
    <property type="entry name" value="HATPase_c"/>
    <property type="match status" value="1"/>
</dbReference>
<evidence type="ECO:0000256" key="6">
    <source>
        <dbReference type="ARBA" id="ARBA00022777"/>
    </source>
</evidence>
<keyword evidence="11" id="KW-0472">Membrane</keyword>
<keyword evidence="3" id="KW-0597">Phosphoprotein</keyword>
<dbReference type="PRINTS" id="PR00344">
    <property type="entry name" value="BCTRLSENSOR"/>
</dbReference>
<dbReference type="InterPro" id="IPR003594">
    <property type="entry name" value="HATPase_dom"/>
</dbReference>
<keyword evidence="9" id="KW-0564">Palmitate</keyword>
<evidence type="ECO:0000256" key="9">
    <source>
        <dbReference type="ARBA" id="ARBA00023139"/>
    </source>
</evidence>
<dbReference type="PANTHER" id="PTHR43065:SF10">
    <property type="entry name" value="PEROXIDE STRESS-ACTIVATED HISTIDINE KINASE MAK3"/>
    <property type="match status" value="1"/>
</dbReference>